<dbReference type="PANTHER" id="PTHR46196:SF3">
    <property type="entry name" value="TRANSCRIPTION FACTOR LHW-LIKE ISOFORM X1"/>
    <property type="match status" value="1"/>
</dbReference>
<keyword evidence="4" id="KW-0539">Nucleus</keyword>
<reference evidence="7" key="1">
    <citation type="submission" date="2018-02" db="EMBL/GenBank/DDBJ databases">
        <title>Rhizophora mucronata_Transcriptome.</title>
        <authorList>
            <person name="Meera S.P."/>
            <person name="Sreeshan A."/>
            <person name="Augustine A."/>
        </authorList>
    </citation>
    <scope>NUCLEOTIDE SEQUENCE</scope>
    <source>
        <tissue evidence="7">Leaf</tissue>
    </source>
</reference>
<protein>
    <submittedName>
        <fullName evidence="7">Uncharacterized protein MANES_09G095700</fullName>
    </submittedName>
</protein>
<name>A0A2P2KUM9_RHIMU</name>
<evidence type="ECO:0000256" key="5">
    <source>
        <dbReference type="SAM" id="MobiDB-lite"/>
    </source>
</evidence>
<dbReference type="GO" id="GO:0005634">
    <property type="term" value="C:nucleus"/>
    <property type="evidence" value="ECO:0007669"/>
    <property type="project" value="UniProtKB-SubCell"/>
</dbReference>
<dbReference type="InterPro" id="IPR043561">
    <property type="entry name" value="LHW-like"/>
</dbReference>
<sequence length="748" mass="82908">MGTAGLRELLKSLCDDSLWLYAVFWKLRHGSPMVLIWQDGYFDYLKMQKPAESRSDYIYCNIGSTQFETGASNYSSEASSIGHAVTDMSNSQYTLGEGILGKVALMGNHCWVSFNDILTGEVDSELISEFPEEWLLQFAYGIKAILLVPVLPHGVLQLGSLEEVAEATEMVNYLKDRFDCLHSAEGNTVSSGLKKDFQSQLSSSPISSPMENLNAPSFIPFRHMKLEDVDLSGAVNGFKLDKDYFSTLCRGSPFLTFQDEFRPCGKDLPEALECVSNDNVDYSSIGIGVSTPSEATDTVQLEMLESKLSELSCLMEELQGYSECSDFVGLFQQSLAGTTSTHSAVDMTRHVFQQSPTGTTSSYSALDTTKQVFQQSLTGARSSYSAGEMEKQLSGGMEDKDMDHKFVSRFLSFPGDCELHKALGPEFWGQTGENFQNSSILNENKCSSSCLTCDKDPSEKAEPSSFLKATEAEYLLEAVVADACNVSGDTSSDKTDSFKSFKCSLKQFPASSQLQSQFEASAWMGNNLVQWNHSSAKCTAAGRNANPASDTLKSTVSMISNKEQQESENTHMKLCKEYNSSNVSSKRKARPGNNQRSRPRDRQLIQDRLKELRELVPNGAKCSIDGLLDQAVKHILYLKSITCRAEQLRQWVHKEVAARKSCRSTDLKDNCESGASWAFEFGSEFQLCPIVVEDLPHPGHLRIEMLCNEHVLFLEIAQVLSGLDLTILKGAMENRSCNTWAHFIVEVM</sequence>
<evidence type="ECO:0000256" key="4">
    <source>
        <dbReference type="ARBA" id="ARBA00023242"/>
    </source>
</evidence>
<accession>A0A2P2KUM9</accession>
<dbReference type="PROSITE" id="PS50888">
    <property type="entry name" value="BHLH"/>
    <property type="match status" value="1"/>
</dbReference>
<evidence type="ECO:0000256" key="3">
    <source>
        <dbReference type="ARBA" id="ARBA00023163"/>
    </source>
</evidence>
<feature type="region of interest" description="Disordered" evidence="5">
    <location>
        <begin position="580"/>
        <end position="604"/>
    </location>
</feature>
<dbReference type="AlphaFoldDB" id="A0A2P2KUM9"/>
<comment type="subcellular location">
    <subcellularLocation>
        <location evidence="1">Nucleus</location>
    </subcellularLocation>
</comment>
<evidence type="ECO:0000256" key="2">
    <source>
        <dbReference type="ARBA" id="ARBA00023015"/>
    </source>
</evidence>
<dbReference type="EMBL" id="GGEC01028909">
    <property type="protein sequence ID" value="MBX09393.1"/>
    <property type="molecule type" value="Transcribed_RNA"/>
</dbReference>
<keyword evidence="3" id="KW-0804">Transcription</keyword>
<dbReference type="InterPro" id="IPR036638">
    <property type="entry name" value="HLH_DNA-bd_sf"/>
</dbReference>
<proteinExistence type="predicted"/>
<dbReference type="SUPFAM" id="SSF47459">
    <property type="entry name" value="HLH, helix-loop-helix DNA-binding domain"/>
    <property type="match status" value="1"/>
</dbReference>
<dbReference type="Pfam" id="PF23176">
    <property type="entry name" value="bHLH_LHW"/>
    <property type="match status" value="1"/>
</dbReference>
<keyword evidence="2" id="KW-0805">Transcription regulation</keyword>
<evidence type="ECO:0000259" key="6">
    <source>
        <dbReference type="PROSITE" id="PS50888"/>
    </source>
</evidence>
<evidence type="ECO:0000313" key="7">
    <source>
        <dbReference type="EMBL" id="MBX09393.1"/>
    </source>
</evidence>
<dbReference type="Pfam" id="PF14215">
    <property type="entry name" value="bHLH-MYC_N"/>
    <property type="match status" value="1"/>
</dbReference>
<evidence type="ECO:0000256" key="1">
    <source>
        <dbReference type="ARBA" id="ARBA00004123"/>
    </source>
</evidence>
<dbReference type="GO" id="GO:0046983">
    <property type="term" value="F:protein dimerization activity"/>
    <property type="evidence" value="ECO:0007669"/>
    <property type="project" value="InterPro"/>
</dbReference>
<organism evidence="7">
    <name type="scientific">Rhizophora mucronata</name>
    <name type="common">Asiatic mangrove</name>
    <dbReference type="NCBI Taxonomy" id="61149"/>
    <lineage>
        <taxon>Eukaryota</taxon>
        <taxon>Viridiplantae</taxon>
        <taxon>Streptophyta</taxon>
        <taxon>Embryophyta</taxon>
        <taxon>Tracheophyta</taxon>
        <taxon>Spermatophyta</taxon>
        <taxon>Magnoliopsida</taxon>
        <taxon>eudicotyledons</taxon>
        <taxon>Gunneridae</taxon>
        <taxon>Pentapetalae</taxon>
        <taxon>rosids</taxon>
        <taxon>fabids</taxon>
        <taxon>Malpighiales</taxon>
        <taxon>Rhizophoraceae</taxon>
        <taxon>Rhizophora</taxon>
    </lineage>
</organism>
<dbReference type="InterPro" id="IPR025610">
    <property type="entry name" value="MYC/MYB_N"/>
</dbReference>
<dbReference type="PANTHER" id="PTHR46196">
    <property type="entry name" value="TRANSCRIPTION FACTOR BHLH155-LIKE ISOFORM X1-RELATED"/>
    <property type="match status" value="1"/>
</dbReference>
<feature type="domain" description="BHLH" evidence="6">
    <location>
        <begin position="589"/>
        <end position="638"/>
    </location>
</feature>
<dbReference type="GO" id="GO:0003700">
    <property type="term" value="F:DNA-binding transcription factor activity"/>
    <property type="evidence" value="ECO:0007669"/>
    <property type="project" value="InterPro"/>
</dbReference>
<dbReference type="InterPro" id="IPR011598">
    <property type="entry name" value="bHLH_dom"/>
</dbReference>